<sequence>MERYSRQVLFSPIGEEGQAQISQKHVLIVGVGALGSVSAELLTRAGIGKLTIVDRDYVDVTNLQRQLLYSEQDVKEKLPKAIAAKRRLQAINQDVMIEAHVIDAFDPQLVSILEQGVDVMIDGTDNFETRFYINDLAVKYNIPWIYGSCVSSFGVSFPIIPNETPCFRCLINHLPSYQMTCDTVGIISPTVQMVASYQTAEALKILVGAKEIRNSVVVFDLWKNDHHFLKAGKLKNAQCPTCGEHRTYPALQEKSSADVLCGRDTVQIRHSEPFHLAKMVQQMKASGHHVQYNDYLIITELEGYRTVLFKDGRMLIHGTKDMLKARSLYQKYFA</sequence>
<dbReference type="AlphaFoldDB" id="A0A0A6VFA7"/>
<dbReference type="GO" id="GO:0008641">
    <property type="term" value="F:ubiquitin-like modifier activating enzyme activity"/>
    <property type="evidence" value="ECO:0007669"/>
    <property type="project" value="InterPro"/>
</dbReference>
<dbReference type="Proteomes" id="UP000030588">
    <property type="component" value="Unassembled WGS sequence"/>
</dbReference>
<dbReference type="InterPro" id="IPR035985">
    <property type="entry name" value="Ubiquitin-activating_enz"/>
</dbReference>
<evidence type="ECO:0000313" key="3">
    <source>
        <dbReference type="EMBL" id="KHD85254.1"/>
    </source>
</evidence>
<dbReference type="GO" id="GO:0004792">
    <property type="term" value="F:thiosulfate-cyanide sulfurtransferase activity"/>
    <property type="evidence" value="ECO:0007669"/>
    <property type="project" value="TreeGrafter"/>
</dbReference>
<dbReference type="EMBL" id="JRUN01000028">
    <property type="protein sequence ID" value="KHD85254.1"/>
    <property type="molecule type" value="Genomic_DNA"/>
</dbReference>
<dbReference type="InterPro" id="IPR045886">
    <property type="entry name" value="ThiF/MoeB/HesA"/>
</dbReference>
<dbReference type="CDD" id="cd00757">
    <property type="entry name" value="ThiF_MoeB_HesA_family"/>
    <property type="match status" value="1"/>
</dbReference>
<protein>
    <submittedName>
        <fullName evidence="3">Thiamine biosynthesis protein MoeB</fullName>
    </submittedName>
</protein>
<dbReference type="GO" id="GO:0016779">
    <property type="term" value="F:nucleotidyltransferase activity"/>
    <property type="evidence" value="ECO:0007669"/>
    <property type="project" value="TreeGrafter"/>
</dbReference>
<evidence type="ECO:0000256" key="1">
    <source>
        <dbReference type="ARBA" id="ARBA00009919"/>
    </source>
</evidence>
<dbReference type="GO" id="GO:0005829">
    <property type="term" value="C:cytosol"/>
    <property type="evidence" value="ECO:0007669"/>
    <property type="project" value="TreeGrafter"/>
</dbReference>
<dbReference type="STRING" id="363870.NG54_10450"/>
<gene>
    <name evidence="3" type="ORF">NG54_10450</name>
</gene>
<name>A0A0A6VFA7_9BACI</name>
<dbReference type="FunFam" id="3.40.50.720:FF:000080">
    <property type="entry name" value="Thiazole biosynthesis adenylyltransferase ThiF"/>
    <property type="match status" value="1"/>
</dbReference>
<dbReference type="Gene3D" id="3.40.50.720">
    <property type="entry name" value="NAD(P)-binding Rossmann-like Domain"/>
    <property type="match status" value="1"/>
</dbReference>
<dbReference type="GO" id="GO:0008146">
    <property type="term" value="F:sulfotransferase activity"/>
    <property type="evidence" value="ECO:0007669"/>
    <property type="project" value="TreeGrafter"/>
</dbReference>
<dbReference type="OrthoDB" id="9804286at2"/>
<dbReference type="Pfam" id="PF00899">
    <property type="entry name" value="ThiF"/>
    <property type="match status" value="1"/>
</dbReference>
<dbReference type="InterPro" id="IPR000594">
    <property type="entry name" value="ThiF_NAD_FAD-bd"/>
</dbReference>
<comment type="similarity">
    <text evidence="1">Belongs to the HesA/MoeB/ThiF family.</text>
</comment>
<dbReference type="PANTHER" id="PTHR10953:SF102">
    <property type="entry name" value="ADENYLYLTRANSFERASE AND SULFURTRANSFERASE MOCS3"/>
    <property type="match status" value="1"/>
</dbReference>
<feature type="domain" description="THIF-type NAD/FAD binding fold" evidence="2">
    <location>
        <begin position="4"/>
        <end position="240"/>
    </location>
</feature>
<evidence type="ECO:0000259" key="2">
    <source>
        <dbReference type="Pfam" id="PF00899"/>
    </source>
</evidence>
<proteinExistence type="inferred from homology"/>
<evidence type="ECO:0000313" key="4">
    <source>
        <dbReference type="Proteomes" id="UP000030588"/>
    </source>
</evidence>
<dbReference type="SUPFAM" id="SSF69572">
    <property type="entry name" value="Activating enzymes of the ubiquitin-like proteins"/>
    <property type="match status" value="1"/>
</dbReference>
<dbReference type="PANTHER" id="PTHR10953">
    <property type="entry name" value="UBIQUITIN-ACTIVATING ENZYME E1"/>
    <property type="match status" value="1"/>
</dbReference>
<reference evidence="3 4" key="1">
    <citation type="submission" date="2014-10" db="EMBL/GenBank/DDBJ databases">
        <title>Draft genome of phytase producing Bacillus ginsengihumi strain M2.11.</title>
        <authorList>
            <person name="Toymentseva A."/>
            <person name="Boulygina E.A."/>
            <person name="Kazakov S.V."/>
            <person name="Kayumov I."/>
            <person name="Suleimanova A.D."/>
            <person name="Mardanova A.M."/>
            <person name="Maria S.N."/>
            <person name="Sergey M.Y."/>
            <person name="Sharipova M.R."/>
        </authorList>
    </citation>
    <scope>NUCLEOTIDE SEQUENCE [LARGE SCALE GENOMIC DNA]</scope>
    <source>
        <strain evidence="3 4">M2.11</strain>
    </source>
</reference>
<organism evidence="3 4">
    <name type="scientific">Heyndrickxia ginsengihumi</name>
    <dbReference type="NCBI Taxonomy" id="363870"/>
    <lineage>
        <taxon>Bacteria</taxon>
        <taxon>Bacillati</taxon>
        <taxon>Bacillota</taxon>
        <taxon>Bacilli</taxon>
        <taxon>Bacillales</taxon>
        <taxon>Bacillaceae</taxon>
        <taxon>Heyndrickxia</taxon>
    </lineage>
</organism>
<comment type="caution">
    <text evidence="3">The sequence shown here is derived from an EMBL/GenBank/DDBJ whole genome shotgun (WGS) entry which is preliminary data.</text>
</comment>
<accession>A0A0A6VFA7</accession>
<dbReference type="RefSeq" id="WP_025727949.1">
    <property type="nucleotide sequence ID" value="NZ_JAMAUG010000027.1"/>
</dbReference>